<reference evidence="2" key="1">
    <citation type="journal article" date="2023" name="G3 (Bethesda)">
        <title>Genome assembly and association tests identify interacting loci associated with vigor, precocity, and sex in interspecific pistachio rootstocks.</title>
        <authorList>
            <person name="Palmer W."/>
            <person name="Jacygrad E."/>
            <person name="Sagayaradj S."/>
            <person name="Cavanaugh K."/>
            <person name="Han R."/>
            <person name="Bertier L."/>
            <person name="Beede B."/>
            <person name="Kafkas S."/>
            <person name="Golino D."/>
            <person name="Preece J."/>
            <person name="Michelmore R."/>
        </authorList>
    </citation>
    <scope>NUCLEOTIDE SEQUENCE [LARGE SCALE GENOMIC DNA]</scope>
</reference>
<gene>
    <name evidence="1" type="ORF">Patl1_07739</name>
</gene>
<proteinExistence type="predicted"/>
<name>A0ACC1AJL7_9ROSI</name>
<accession>A0ACC1AJL7</accession>
<comment type="caution">
    <text evidence="1">The sequence shown here is derived from an EMBL/GenBank/DDBJ whole genome shotgun (WGS) entry which is preliminary data.</text>
</comment>
<evidence type="ECO:0000313" key="2">
    <source>
        <dbReference type="Proteomes" id="UP001164250"/>
    </source>
</evidence>
<evidence type="ECO:0000313" key="1">
    <source>
        <dbReference type="EMBL" id="KAJ0086875.1"/>
    </source>
</evidence>
<dbReference type="Proteomes" id="UP001164250">
    <property type="component" value="Chromosome 10"/>
</dbReference>
<sequence length="91" mass="10197">MNRWRAFPSQTTLWFSNVAGPQEEISLFGHPVAYIAPSCSGQPHGLMIHVVSYTNKMTFILSVDDDIIPDPHKLCDDLEVSLNRIKTAVIN</sequence>
<protein>
    <submittedName>
        <fullName evidence="1">Uncharacterized protein</fullName>
    </submittedName>
</protein>
<organism evidence="1 2">
    <name type="scientific">Pistacia atlantica</name>
    <dbReference type="NCBI Taxonomy" id="434234"/>
    <lineage>
        <taxon>Eukaryota</taxon>
        <taxon>Viridiplantae</taxon>
        <taxon>Streptophyta</taxon>
        <taxon>Embryophyta</taxon>
        <taxon>Tracheophyta</taxon>
        <taxon>Spermatophyta</taxon>
        <taxon>Magnoliopsida</taxon>
        <taxon>eudicotyledons</taxon>
        <taxon>Gunneridae</taxon>
        <taxon>Pentapetalae</taxon>
        <taxon>rosids</taxon>
        <taxon>malvids</taxon>
        <taxon>Sapindales</taxon>
        <taxon>Anacardiaceae</taxon>
        <taxon>Pistacia</taxon>
    </lineage>
</organism>
<keyword evidence="2" id="KW-1185">Reference proteome</keyword>
<dbReference type="EMBL" id="CM047906">
    <property type="protein sequence ID" value="KAJ0086875.1"/>
    <property type="molecule type" value="Genomic_DNA"/>
</dbReference>